<dbReference type="PANTHER" id="PTHR46383:SF1">
    <property type="entry name" value="ASPARTATE AMINOTRANSFERASE"/>
    <property type="match status" value="1"/>
</dbReference>
<dbReference type="Proteomes" id="UP000241764">
    <property type="component" value="Unassembled WGS sequence"/>
</dbReference>
<evidence type="ECO:0000256" key="3">
    <source>
        <dbReference type="ARBA" id="ARBA00012753"/>
    </source>
</evidence>
<comment type="caution">
    <text evidence="9">The sequence shown here is derived from an EMBL/GenBank/DDBJ whole genome shotgun (WGS) entry which is preliminary data.</text>
</comment>
<comment type="catalytic activity">
    <reaction evidence="7">
        <text>L-aspartate + 2-oxoglutarate = oxaloacetate + L-glutamate</text>
        <dbReference type="Rhea" id="RHEA:21824"/>
        <dbReference type="ChEBI" id="CHEBI:16452"/>
        <dbReference type="ChEBI" id="CHEBI:16810"/>
        <dbReference type="ChEBI" id="CHEBI:29985"/>
        <dbReference type="ChEBI" id="CHEBI:29991"/>
        <dbReference type="EC" id="2.6.1.1"/>
    </reaction>
</comment>
<sequence length="396" mass="42664">MMRFASVTDRLAGLGSDKWAVHIRAREMKRAGHEIIELTIGEPDIPTPADMIDVAERAMRSGRTGYSNGRGEPAVLAALSAKYTARTGRQIDTDNIMCFPGTQTALSLVMLGLAEEGDEIITGDPLYATYDGVVRATGATRVSVPLRPEKGFRMQAADLEKVITPKARVLLLNTPHNPTGAVLSEQEVADIGEVCRKHNLWIVSDEVYELLIFDGKFASPLDRPELADRTIAVASISKSHAAPGFRSGWCIGPKEFTGRLLPLSESMLFGVQPFIADMTAYALGQPSAAAATMRGSYLSRAQRISERLDGIAGIISKVPQAGMFILADIRATGLSGNDFAMRLLEEELVAVMPGESFGKNLSGYLRLSLSVADDKIDAACAGIVRLASRLQQRKSA</sequence>
<dbReference type="AlphaFoldDB" id="A0A2P7B9K0"/>
<evidence type="ECO:0000256" key="7">
    <source>
        <dbReference type="ARBA" id="ARBA00049185"/>
    </source>
</evidence>
<keyword evidence="4 9" id="KW-0032">Aminotransferase</keyword>
<dbReference type="Gene3D" id="3.40.640.10">
    <property type="entry name" value="Type I PLP-dependent aspartate aminotransferase-like (Major domain)"/>
    <property type="match status" value="1"/>
</dbReference>
<dbReference type="InterPro" id="IPR015422">
    <property type="entry name" value="PyrdxlP-dep_Trfase_small"/>
</dbReference>
<feature type="domain" description="Aminotransferase class I/classII large" evidence="8">
    <location>
        <begin position="34"/>
        <end position="383"/>
    </location>
</feature>
<dbReference type="CDD" id="cd00609">
    <property type="entry name" value="AAT_like"/>
    <property type="match status" value="1"/>
</dbReference>
<keyword evidence="6" id="KW-0663">Pyridoxal phosphate</keyword>
<dbReference type="SUPFAM" id="SSF53383">
    <property type="entry name" value="PLP-dependent transferases"/>
    <property type="match status" value="1"/>
</dbReference>
<comment type="similarity">
    <text evidence="2">Belongs to the class-I pyridoxal-phosphate-dependent aminotransferase family.</text>
</comment>
<proteinExistence type="inferred from homology"/>
<name>A0A2P7B9K0_9HYPH</name>
<keyword evidence="5 9" id="KW-0808">Transferase</keyword>
<comment type="cofactor">
    <cofactor evidence="1">
        <name>pyridoxal 5'-phosphate</name>
        <dbReference type="ChEBI" id="CHEBI:597326"/>
    </cofactor>
</comment>
<dbReference type="OrthoDB" id="9804407at2"/>
<dbReference type="InterPro" id="IPR015424">
    <property type="entry name" value="PyrdxlP-dep_Trfase"/>
</dbReference>
<dbReference type="InterPro" id="IPR015421">
    <property type="entry name" value="PyrdxlP-dep_Trfase_major"/>
</dbReference>
<dbReference type="PANTHER" id="PTHR46383">
    <property type="entry name" value="ASPARTATE AMINOTRANSFERASE"/>
    <property type="match status" value="1"/>
</dbReference>
<evidence type="ECO:0000256" key="1">
    <source>
        <dbReference type="ARBA" id="ARBA00001933"/>
    </source>
</evidence>
<dbReference type="GO" id="GO:0006520">
    <property type="term" value="P:amino acid metabolic process"/>
    <property type="evidence" value="ECO:0007669"/>
    <property type="project" value="InterPro"/>
</dbReference>
<dbReference type="Gene3D" id="3.90.1150.10">
    <property type="entry name" value="Aspartate Aminotransferase, domain 1"/>
    <property type="match status" value="1"/>
</dbReference>
<gene>
    <name evidence="9" type="ORF">CU103_16435</name>
</gene>
<dbReference type="GO" id="GO:0004069">
    <property type="term" value="F:L-aspartate:2-oxoglutarate aminotransferase activity"/>
    <property type="evidence" value="ECO:0007669"/>
    <property type="project" value="UniProtKB-EC"/>
</dbReference>
<evidence type="ECO:0000256" key="2">
    <source>
        <dbReference type="ARBA" id="ARBA00007441"/>
    </source>
</evidence>
<keyword evidence="10" id="KW-1185">Reference proteome</keyword>
<evidence type="ECO:0000256" key="6">
    <source>
        <dbReference type="ARBA" id="ARBA00022898"/>
    </source>
</evidence>
<evidence type="ECO:0000313" key="9">
    <source>
        <dbReference type="EMBL" id="PSH63143.1"/>
    </source>
</evidence>
<dbReference type="InterPro" id="IPR004839">
    <property type="entry name" value="Aminotransferase_I/II_large"/>
</dbReference>
<organism evidence="9 10">
    <name type="scientific">Phyllobacterium sophorae</name>
    <dbReference type="NCBI Taxonomy" id="1520277"/>
    <lineage>
        <taxon>Bacteria</taxon>
        <taxon>Pseudomonadati</taxon>
        <taxon>Pseudomonadota</taxon>
        <taxon>Alphaproteobacteria</taxon>
        <taxon>Hyphomicrobiales</taxon>
        <taxon>Phyllobacteriaceae</taxon>
        <taxon>Phyllobacterium</taxon>
    </lineage>
</organism>
<dbReference type="EMBL" id="PGGM01000007">
    <property type="protein sequence ID" value="PSH63143.1"/>
    <property type="molecule type" value="Genomic_DNA"/>
</dbReference>
<evidence type="ECO:0000259" key="8">
    <source>
        <dbReference type="Pfam" id="PF00155"/>
    </source>
</evidence>
<dbReference type="GO" id="GO:0030170">
    <property type="term" value="F:pyridoxal phosphate binding"/>
    <property type="evidence" value="ECO:0007669"/>
    <property type="project" value="InterPro"/>
</dbReference>
<accession>A0A2P7B9K0</accession>
<dbReference type="Pfam" id="PF00155">
    <property type="entry name" value="Aminotran_1_2"/>
    <property type="match status" value="1"/>
</dbReference>
<evidence type="ECO:0000256" key="4">
    <source>
        <dbReference type="ARBA" id="ARBA00022576"/>
    </source>
</evidence>
<reference evidence="10" key="1">
    <citation type="submission" date="2017-11" db="EMBL/GenBank/DDBJ databases">
        <authorList>
            <person name="Kuznetsova I."/>
            <person name="Sazanova A."/>
            <person name="Chirak E."/>
            <person name="Safronova V."/>
            <person name="Willems A."/>
        </authorList>
    </citation>
    <scope>NUCLEOTIDE SEQUENCE [LARGE SCALE GENOMIC DNA]</scope>
    <source>
        <strain evidence="10">CCBAU 03422</strain>
    </source>
</reference>
<evidence type="ECO:0000256" key="5">
    <source>
        <dbReference type="ARBA" id="ARBA00022679"/>
    </source>
</evidence>
<dbReference type="EC" id="2.6.1.1" evidence="3"/>
<dbReference type="InterPro" id="IPR050596">
    <property type="entry name" value="AspAT/PAT-like"/>
</dbReference>
<protein>
    <recommendedName>
        <fullName evidence="3">aspartate transaminase</fullName>
        <ecNumber evidence="3">2.6.1.1</ecNumber>
    </recommendedName>
</protein>
<evidence type="ECO:0000313" key="10">
    <source>
        <dbReference type="Proteomes" id="UP000241764"/>
    </source>
</evidence>